<evidence type="ECO:0000313" key="1">
    <source>
        <dbReference type="EnsemblPlants" id="OB04G29800.1"/>
    </source>
</evidence>
<protein>
    <submittedName>
        <fullName evidence="1">Uncharacterized protein</fullName>
    </submittedName>
</protein>
<dbReference type="AlphaFoldDB" id="J3M0Q5"/>
<dbReference type="EnsemblPlants" id="OB04G29800.1">
    <property type="protein sequence ID" value="OB04G29800.1"/>
    <property type="gene ID" value="OB04G29800"/>
</dbReference>
<reference evidence="1" key="1">
    <citation type="journal article" date="2013" name="Nat. Commun.">
        <title>Whole-genome sequencing of Oryza brachyantha reveals mechanisms underlying Oryza genome evolution.</title>
        <authorList>
            <person name="Chen J."/>
            <person name="Huang Q."/>
            <person name="Gao D."/>
            <person name="Wang J."/>
            <person name="Lang Y."/>
            <person name="Liu T."/>
            <person name="Li B."/>
            <person name="Bai Z."/>
            <person name="Luis Goicoechea J."/>
            <person name="Liang C."/>
            <person name="Chen C."/>
            <person name="Zhang W."/>
            <person name="Sun S."/>
            <person name="Liao Y."/>
            <person name="Zhang X."/>
            <person name="Yang L."/>
            <person name="Song C."/>
            <person name="Wang M."/>
            <person name="Shi J."/>
            <person name="Liu G."/>
            <person name="Liu J."/>
            <person name="Zhou H."/>
            <person name="Zhou W."/>
            <person name="Yu Q."/>
            <person name="An N."/>
            <person name="Chen Y."/>
            <person name="Cai Q."/>
            <person name="Wang B."/>
            <person name="Liu B."/>
            <person name="Min J."/>
            <person name="Huang Y."/>
            <person name="Wu H."/>
            <person name="Li Z."/>
            <person name="Zhang Y."/>
            <person name="Yin Y."/>
            <person name="Song W."/>
            <person name="Jiang J."/>
            <person name="Jackson S.A."/>
            <person name="Wing R.A."/>
            <person name="Wang J."/>
            <person name="Chen M."/>
        </authorList>
    </citation>
    <scope>NUCLEOTIDE SEQUENCE [LARGE SCALE GENOMIC DNA]</scope>
    <source>
        <strain evidence="1">cv. IRGC 101232</strain>
    </source>
</reference>
<keyword evidence="2" id="KW-1185">Reference proteome</keyword>
<proteinExistence type="predicted"/>
<sequence length="186" mass="20779">MDSSGFLFHESEISLEPLLMDLQPGVSEAPQDGQVQPPVQSRALHILHQLDELVESTAFGEHPYHETTQGLVHISSRLPELLVQIHAPVQLSRPVERVDDRGVADPVRLNLAPHHLLPDLLSLPRASESSVHVQERVVHPDIRLAPLLLHHSEQPRRVRRSPDLPIHGDHVTVCNHTLVEASVNHL</sequence>
<dbReference type="Proteomes" id="UP000006038">
    <property type="component" value="Chromosome 4"/>
</dbReference>
<organism evidence="1">
    <name type="scientific">Oryza brachyantha</name>
    <name type="common">malo sina</name>
    <dbReference type="NCBI Taxonomy" id="4533"/>
    <lineage>
        <taxon>Eukaryota</taxon>
        <taxon>Viridiplantae</taxon>
        <taxon>Streptophyta</taxon>
        <taxon>Embryophyta</taxon>
        <taxon>Tracheophyta</taxon>
        <taxon>Spermatophyta</taxon>
        <taxon>Magnoliopsida</taxon>
        <taxon>Liliopsida</taxon>
        <taxon>Poales</taxon>
        <taxon>Poaceae</taxon>
        <taxon>BOP clade</taxon>
        <taxon>Oryzoideae</taxon>
        <taxon>Oryzeae</taxon>
        <taxon>Oryzinae</taxon>
        <taxon>Oryza</taxon>
    </lineage>
</organism>
<accession>J3M0Q5</accession>
<name>J3M0Q5_ORYBR</name>
<evidence type="ECO:0000313" key="2">
    <source>
        <dbReference type="Proteomes" id="UP000006038"/>
    </source>
</evidence>
<dbReference type="Gramene" id="OB04G29800.1">
    <property type="protein sequence ID" value="OB04G29800.1"/>
    <property type="gene ID" value="OB04G29800"/>
</dbReference>
<reference evidence="1" key="2">
    <citation type="submission" date="2013-04" db="UniProtKB">
        <authorList>
            <consortium name="EnsemblPlants"/>
        </authorList>
    </citation>
    <scope>IDENTIFICATION</scope>
</reference>
<dbReference type="HOGENOM" id="CLU_1456582_0_0_1"/>